<dbReference type="Proteomes" id="UP000502508">
    <property type="component" value="Chromosome"/>
</dbReference>
<evidence type="ECO:0000259" key="1">
    <source>
        <dbReference type="Pfam" id="PF13354"/>
    </source>
</evidence>
<keyword evidence="2" id="KW-0378">Hydrolase</keyword>
<dbReference type="AlphaFoldDB" id="A0A6F8XL49"/>
<evidence type="ECO:0000313" key="2">
    <source>
        <dbReference type="EMBL" id="BCB74511.1"/>
    </source>
</evidence>
<dbReference type="GO" id="GO:0046677">
    <property type="term" value="P:response to antibiotic"/>
    <property type="evidence" value="ECO:0007669"/>
    <property type="project" value="InterPro"/>
</dbReference>
<gene>
    <name evidence="2" type="ORF">Pflav_009210</name>
</gene>
<reference evidence="2 3" key="1">
    <citation type="submission" date="2020-03" db="EMBL/GenBank/DDBJ databases">
        <title>Whole genome shotgun sequence of Phytohabitans flavus NBRC 107702.</title>
        <authorList>
            <person name="Komaki H."/>
            <person name="Tamura T."/>
        </authorList>
    </citation>
    <scope>NUCLEOTIDE SEQUENCE [LARGE SCALE GENOMIC DNA]</scope>
    <source>
        <strain evidence="2 3">NBRC 107702</strain>
    </source>
</reference>
<organism evidence="2 3">
    <name type="scientific">Phytohabitans flavus</name>
    <dbReference type="NCBI Taxonomy" id="1076124"/>
    <lineage>
        <taxon>Bacteria</taxon>
        <taxon>Bacillati</taxon>
        <taxon>Actinomycetota</taxon>
        <taxon>Actinomycetes</taxon>
        <taxon>Micromonosporales</taxon>
        <taxon>Micromonosporaceae</taxon>
    </lineage>
</organism>
<dbReference type="Gene3D" id="3.40.710.10">
    <property type="entry name" value="DD-peptidase/beta-lactamase superfamily"/>
    <property type="match status" value="1"/>
</dbReference>
<dbReference type="SUPFAM" id="SSF56601">
    <property type="entry name" value="beta-lactamase/transpeptidase-like"/>
    <property type="match status" value="1"/>
</dbReference>
<proteinExistence type="predicted"/>
<name>A0A6F8XL49_9ACTN</name>
<dbReference type="GO" id="GO:0030655">
    <property type="term" value="P:beta-lactam antibiotic catabolic process"/>
    <property type="evidence" value="ECO:0007669"/>
    <property type="project" value="InterPro"/>
</dbReference>
<dbReference type="InterPro" id="IPR000871">
    <property type="entry name" value="Beta-lactam_class-A"/>
</dbReference>
<accession>A0A6F8XL49</accession>
<dbReference type="Pfam" id="PF13354">
    <property type="entry name" value="Beta-lactamase2"/>
    <property type="match status" value="1"/>
</dbReference>
<dbReference type="PANTHER" id="PTHR35333:SF3">
    <property type="entry name" value="BETA-LACTAMASE-TYPE TRANSPEPTIDASE FOLD CONTAINING PROTEIN"/>
    <property type="match status" value="1"/>
</dbReference>
<dbReference type="RefSeq" id="WP_173033923.1">
    <property type="nucleotide sequence ID" value="NZ_AP022870.1"/>
</dbReference>
<keyword evidence="3" id="KW-1185">Reference proteome</keyword>
<protein>
    <submittedName>
        <fullName evidence="2">Serine hydrolase</fullName>
    </submittedName>
</protein>
<dbReference type="EMBL" id="AP022870">
    <property type="protein sequence ID" value="BCB74511.1"/>
    <property type="molecule type" value="Genomic_DNA"/>
</dbReference>
<evidence type="ECO:0000313" key="3">
    <source>
        <dbReference type="Proteomes" id="UP000502508"/>
    </source>
</evidence>
<dbReference type="PANTHER" id="PTHR35333">
    <property type="entry name" value="BETA-LACTAMASE"/>
    <property type="match status" value="1"/>
</dbReference>
<dbReference type="InterPro" id="IPR045155">
    <property type="entry name" value="Beta-lactam_cat"/>
</dbReference>
<reference evidence="2 3" key="2">
    <citation type="submission" date="2020-03" db="EMBL/GenBank/DDBJ databases">
        <authorList>
            <person name="Ichikawa N."/>
            <person name="Kimura A."/>
            <person name="Kitahashi Y."/>
            <person name="Uohara A."/>
        </authorList>
    </citation>
    <scope>NUCLEOTIDE SEQUENCE [LARGE SCALE GENOMIC DNA]</scope>
    <source>
        <strain evidence="2 3">NBRC 107702</strain>
    </source>
</reference>
<dbReference type="InterPro" id="IPR012338">
    <property type="entry name" value="Beta-lactam/transpept-like"/>
</dbReference>
<dbReference type="GO" id="GO:0008800">
    <property type="term" value="F:beta-lactamase activity"/>
    <property type="evidence" value="ECO:0007669"/>
    <property type="project" value="InterPro"/>
</dbReference>
<dbReference type="KEGG" id="pfla:Pflav_009210"/>
<feature type="domain" description="Beta-lactamase class A catalytic" evidence="1">
    <location>
        <begin position="23"/>
        <end position="269"/>
    </location>
</feature>
<sequence length="305" mass="32307">MSATAVVRSARDLLDEAGLHGAFLVRNLDTGEEIGFDADTPYPSASLVKVPLAVAVLERVARGELDPAMAVDVPPGRITTPGPTGLSRFRHPARLAVDDLLYLSTCISDGVAADALFDLTPPAAVAAELRRLRVEGIAVRHRISDLTETPAEHLGPEAHLAHSLAIGAATAGQGHPVAQLDVTRANAGSARAFVDLLHALWRPSAIHETTAARVRALMGDNLLRQRLAPDFTSDASRWSSKTGTLLHLRHEVGVVDHADGQSYAVAALTASRVPAVAQPGSEATMAQVARTLHDYLRTGTLPWWG</sequence>